<dbReference type="KEGG" id="anr:Ana3638_12605"/>
<keyword evidence="1" id="KW-0472">Membrane</keyword>
<evidence type="ECO:0000256" key="1">
    <source>
        <dbReference type="SAM" id="Phobius"/>
    </source>
</evidence>
<dbReference type="InterPro" id="IPR010390">
    <property type="entry name" value="ABC-2_transporter-like"/>
</dbReference>
<dbReference type="AlphaFoldDB" id="A0A6P1TMW5"/>
<gene>
    <name evidence="2" type="ORF">Ana3638_12605</name>
</gene>
<dbReference type="RefSeq" id="WP_161838337.1">
    <property type="nucleotide sequence ID" value="NZ_CP048000.1"/>
</dbReference>
<feature type="transmembrane region" description="Helical" evidence="1">
    <location>
        <begin position="21"/>
        <end position="45"/>
    </location>
</feature>
<feature type="transmembrane region" description="Helical" evidence="1">
    <location>
        <begin position="139"/>
        <end position="158"/>
    </location>
</feature>
<feature type="transmembrane region" description="Helical" evidence="1">
    <location>
        <begin position="60"/>
        <end position="88"/>
    </location>
</feature>
<feature type="transmembrane region" description="Helical" evidence="1">
    <location>
        <begin position="224"/>
        <end position="246"/>
    </location>
</feature>
<sequence length="258" mass="29259">MLKIFFQFKAQYIKTQMEYPVNFWMMVFSGILMRTLMMGIVFVLYRNIPDIAGWREGELYLILGFMCASEGLTSIFVDGIWHLPALVFRGEFDVMLARPISPLYQILSYEIGLQGIGVLIMGILNIGVGLVSLDWVSPLSIFLCMIFTLTGTAIRLSYNLIGACSVFWSKGEQTNATFLIYSVGEYAKYPVTIYPGWMQFVLLFVIPAGFVGFVPALILRGEHIFLYTLIVFAATGLYFLLAKTIFYRGIQKYESMGM</sequence>
<keyword evidence="3" id="KW-1185">Reference proteome</keyword>
<keyword evidence="1" id="KW-0812">Transmembrane</keyword>
<keyword evidence="1" id="KW-1133">Transmembrane helix</keyword>
<evidence type="ECO:0000313" key="2">
    <source>
        <dbReference type="EMBL" id="QHQ61512.1"/>
    </source>
</evidence>
<dbReference type="Proteomes" id="UP000464314">
    <property type="component" value="Chromosome"/>
</dbReference>
<dbReference type="PANTHER" id="PTHR36833">
    <property type="entry name" value="SLR0610 PROTEIN-RELATED"/>
    <property type="match status" value="1"/>
</dbReference>
<evidence type="ECO:0008006" key="4">
    <source>
        <dbReference type="Google" id="ProtNLM"/>
    </source>
</evidence>
<proteinExistence type="predicted"/>
<feature type="transmembrane region" description="Helical" evidence="1">
    <location>
        <begin position="109"/>
        <end position="133"/>
    </location>
</feature>
<dbReference type="PANTHER" id="PTHR36833:SF1">
    <property type="entry name" value="INTEGRAL MEMBRANE TRANSPORT PROTEIN"/>
    <property type="match status" value="1"/>
</dbReference>
<name>A0A6P1TMW5_9FIRM</name>
<accession>A0A6P1TMW5</accession>
<reference evidence="2 3" key="1">
    <citation type="submission" date="2020-01" db="EMBL/GenBank/DDBJ databases">
        <title>Genome analysis of Anaerocolumna sp. CBA3638.</title>
        <authorList>
            <person name="Kim J."/>
            <person name="Roh S.W."/>
        </authorList>
    </citation>
    <scope>NUCLEOTIDE SEQUENCE [LARGE SCALE GENOMIC DNA]</scope>
    <source>
        <strain evidence="2 3">CBA3638</strain>
    </source>
</reference>
<dbReference type="EMBL" id="CP048000">
    <property type="protein sequence ID" value="QHQ61512.1"/>
    <property type="molecule type" value="Genomic_DNA"/>
</dbReference>
<protein>
    <recommendedName>
        <fullName evidence="4">ABC transporter permease</fullName>
    </recommendedName>
</protein>
<dbReference type="Pfam" id="PF06182">
    <property type="entry name" value="ABC2_membrane_6"/>
    <property type="match status" value="1"/>
</dbReference>
<evidence type="ECO:0000313" key="3">
    <source>
        <dbReference type="Proteomes" id="UP000464314"/>
    </source>
</evidence>
<organism evidence="2 3">
    <name type="scientific">Anaerocolumna sedimenticola</name>
    <dbReference type="NCBI Taxonomy" id="2696063"/>
    <lineage>
        <taxon>Bacteria</taxon>
        <taxon>Bacillati</taxon>
        <taxon>Bacillota</taxon>
        <taxon>Clostridia</taxon>
        <taxon>Lachnospirales</taxon>
        <taxon>Lachnospiraceae</taxon>
        <taxon>Anaerocolumna</taxon>
    </lineage>
</organism>
<feature type="transmembrane region" description="Helical" evidence="1">
    <location>
        <begin position="197"/>
        <end position="218"/>
    </location>
</feature>